<comment type="pathway">
    <text evidence="7 8">Cell wall biogenesis; peptidoglycan biosynthesis.</text>
</comment>
<dbReference type="GO" id="GO:0005737">
    <property type="term" value="C:cytoplasm"/>
    <property type="evidence" value="ECO:0007669"/>
    <property type="project" value="UniProtKB-SubCell"/>
</dbReference>
<feature type="binding site" evidence="7">
    <location>
        <position position="187"/>
    </location>
    <ligand>
        <name>UDP-N-acetyl-alpha-D-muramoyl-L-alanyl-D-glutamate</name>
        <dbReference type="ChEBI" id="CHEBI:83900"/>
    </ligand>
</feature>
<name>A0A4Y3TVF8_9PROT</name>
<dbReference type="GO" id="GO:0009252">
    <property type="term" value="P:peptidoglycan biosynthetic process"/>
    <property type="evidence" value="ECO:0007669"/>
    <property type="project" value="UniProtKB-UniRule"/>
</dbReference>
<keyword evidence="3 7" id="KW-0133">Cell shape</keyword>
<evidence type="ECO:0000259" key="12">
    <source>
        <dbReference type="Pfam" id="PF08245"/>
    </source>
</evidence>
<evidence type="ECO:0000256" key="1">
    <source>
        <dbReference type="ARBA" id="ARBA00005898"/>
    </source>
</evidence>
<comment type="cofactor">
    <cofactor evidence="7">
        <name>Mg(2+)</name>
        <dbReference type="ChEBI" id="CHEBI:18420"/>
    </cofactor>
</comment>
<keyword evidence="7 13" id="KW-0436">Ligase</keyword>
<feature type="domain" description="Mur ligase N-terminal catalytic" evidence="10">
    <location>
        <begin position="28"/>
        <end position="75"/>
    </location>
</feature>
<dbReference type="Gene3D" id="3.90.190.20">
    <property type="entry name" value="Mur ligase, C-terminal domain"/>
    <property type="match status" value="1"/>
</dbReference>
<feature type="binding site" evidence="7">
    <location>
        <position position="469"/>
    </location>
    <ligand>
        <name>meso-2,6-diaminopimelate</name>
        <dbReference type="ChEBI" id="CHEBI:57791"/>
    </ligand>
</feature>
<dbReference type="PANTHER" id="PTHR23135">
    <property type="entry name" value="MUR LIGASE FAMILY MEMBER"/>
    <property type="match status" value="1"/>
</dbReference>
<keyword evidence="7" id="KW-0067">ATP-binding</keyword>
<evidence type="ECO:0000256" key="7">
    <source>
        <dbReference type="HAMAP-Rule" id="MF_00208"/>
    </source>
</evidence>
<feature type="binding site" evidence="7">
    <location>
        <position position="195"/>
    </location>
    <ligand>
        <name>UDP-N-acetyl-alpha-D-muramoyl-L-alanyl-D-glutamate</name>
        <dbReference type="ChEBI" id="CHEBI:83900"/>
    </ligand>
</feature>
<feature type="domain" description="Mur ligase central" evidence="12">
    <location>
        <begin position="114"/>
        <end position="321"/>
    </location>
</feature>
<feature type="binding site" evidence="7">
    <location>
        <position position="193"/>
    </location>
    <ligand>
        <name>UDP-N-acetyl-alpha-D-muramoyl-L-alanyl-D-glutamate</name>
        <dbReference type="ChEBI" id="CHEBI:83900"/>
    </ligand>
</feature>
<comment type="PTM">
    <text evidence="7">Carboxylation is probably crucial for Mg(2+) binding and, consequently, for the gamma-phosphate positioning of ATP.</text>
</comment>
<comment type="caution">
    <text evidence="13">The sequence shown here is derived from an EMBL/GenBank/DDBJ whole genome shotgun (WGS) entry which is preliminary data.</text>
</comment>
<feature type="binding site" evidence="7">
    <location>
        <position position="465"/>
    </location>
    <ligand>
        <name>meso-2,6-diaminopimelate</name>
        <dbReference type="ChEBI" id="CHEBI:57791"/>
    </ligand>
</feature>
<keyword evidence="6 7" id="KW-0961">Cell wall biogenesis/degradation</keyword>
<dbReference type="OrthoDB" id="9800958at2"/>
<dbReference type="SUPFAM" id="SSF53623">
    <property type="entry name" value="MurD-like peptide ligases, catalytic domain"/>
    <property type="match status" value="1"/>
</dbReference>
<feature type="region of interest" description="Disordered" evidence="9">
    <location>
        <begin position="497"/>
        <end position="519"/>
    </location>
</feature>
<evidence type="ECO:0000256" key="8">
    <source>
        <dbReference type="RuleBase" id="RU004135"/>
    </source>
</evidence>
<dbReference type="HAMAP" id="MF_00208">
    <property type="entry name" value="MurE"/>
    <property type="match status" value="1"/>
</dbReference>
<dbReference type="EC" id="6.3.2.13" evidence="7"/>
<dbReference type="SUPFAM" id="SSF53244">
    <property type="entry name" value="MurD-like peptide ligases, peptide-binding domain"/>
    <property type="match status" value="1"/>
</dbReference>
<sequence length="519" mass="53580">MSQPLSRLMAAAHLPPVLPGVSPETIPVSALTADSRAVRPGTLFAALPGSHADGRSFIAAAVQAGACAILAPPGTAWPQGTPLRPLLECENPRRALALMAAALAGPQPAHLAAITGTNGKTSTADFMRQLWALQGFSASAIGTLGLTGANPTGLRLPSLTTPDPVTLAQTLAMLEQAGVHHVALEASSHGLEQGRLDGLHLSAAGFSNLTRDHLDYHGTLDAYRQAKLRLLRDILPPGGLAAANADMESPTLDAIRDIAKARNLRLRLVGEQGDTLRLLAHRAVPHGQELQLSCAGQLYTLTLALPGRFQADNALLAAALAAEDDAALSTMLALLPSLKGVRGRMERAAVLPNGASAYVDYAHTPDALARLLASLRPHALGRLVVVFGAGGDRDRGKRPLMGQEAAAGADLAIITDDNPRTENAAAIRAAVRAGAPDALEIADRRSAIAEALSLLGPGDVLVVAGKGHEQGQIVGDTVLPFDDASVIRSLTGTETATLNGGEVASGHAHSPARKETDQT</sequence>
<dbReference type="Proteomes" id="UP000317730">
    <property type="component" value="Unassembled WGS sequence"/>
</dbReference>
<protein>
    <recommendedName>
        <fullName evidence="7">UDP-N-acetylmuramoyl-L-alanyl-D-glutamate--2,6-diaminopimelate ligase</fullName>
        <ecNumber evidence="7">6.3.2.13</ecNumber>
    </recommendedName>
    <alternativeName>
        <fullName evidence="7">Meso-A2pm-adding enzyme</fullName>
    </alternativeName>
    <alternativeName>
        <fullName evidence="7">Meso-diaminopimelate-adding enzyme</fullName>
    </alternativeName>
    <alternativeName>
        <fullName evidence="7">UDP-MurNAc-L-Ala-D-Glu:meso-diaminopimelate ligase</fullName>
    </alternativeName>
    <alternativeName>
        <fullName evidence="7">UDP-MurNAc-tripeptide synthetase</fullName>
    </alternativeName>
    <alternativeName>
        <fullName evidence="7">UDP-N-acetylmuramyl-tripeptide synthetase</fullName>
    </alternativeName>
</protein>
<feature type="binding site" evidence="7">
    <location>
        <position position="393"/>
    </location>
    <ligand>
        <name>meso-2,6-diaminopimelate</name>
        <dbReference type="ChEBI" id="CHEBI:57791"/>
    </ligand>
</feature>
<dbReference type="GO" id="GO:0051301">
    <property type="term" value="P:cell division"/>
    <property type="evidence" value="ECO:0007669"/>
    <property type="project" value="UniProtKB-KW"/>
</dbReference>
<dbReference type="PANTHER" id="PTHR23135:SF4">
    <property type="entry name" value="UDP-N-ACETYLMURAMOYL-L-ALANYL-D-GLUTAMATE--2,6-DIAMINOPIMELATE LIGASE MURE HOMOLOG, CHLOROPLASTIC"/>
    <property type="match status" value="1"/>
</dbReference>
<feature type="modified residue" description="N6-carboxylysine" evidence="7">
    <location>
        <position position="227"/>
    </location>
</feature>
<evidence type="ECO:0000256" key="2">
    <source>
        <dbReference type="ARBA" id="ARBA00022618"/>
    </source>
</evidence>
<dbReference type="GO" id="GO:0071555">
    <property type="term" value="P:cell wall organization"/>
    <property type="evidence" value="ECO:0007669"/>
    <property type="project" value="UniProtKB-KW"/>
</dbReference>
<dbReference type="GO" id="GO:0005524">
    <property type="term" value="F:ATP binding"/>
    <property type="evidence" value="ECO:0007669"/>
    <property type="project" value="UniProtKB-UniRule"/>
</dbReference>
<dbReference type="Gene3D" id="3.40.1390.10">
    <property type="entry name" value="MurE/MurF, N-terminal domain"/>
    <property type="match status" value="1"/>
</dbReference>
<evidence type="ECO:0000313" key="13">
    <source>
        <dbReference type="EMBL" id="GEB84735.1"/>
    </source>
</evidence>
<comment type="caution">
    <text evidence="7">Lacks conserved residue(s) required for the propagation of feature annotation.</text>
</comment>
<dbReference type="Gene3D" id="3.40.1190.10">
    <property type="entry name" value="Mur-like, catalytic domain"/>
    <property type="match status" value="1"/>
</dbReference>
<dbReference type="RefSeq" id="WP_141374683.1">
    <property type="nucleotide sequence ID" value="NZ_BAPL01000030.1"/>
</dbReference>
<keyword evidence="7" id="KW-0963">Cytoplasm</keyword>
<dbReference type="NCBIfam" id="TIGR01085">
    <property type="entry name" value="murE"/>
    <property type="match status" value="1"/>
</dbReference>
<dbReference type="InterPro" id="IPR036565">
    <property type="entry name" value="Mur-like_cat_sf"/>
</dbReference>
<dbReference type="InterPro" id="IPR036615">
    <property type="entry name" value="Mur_ligase_C_dom_sf"/>
</dbReference>
<evidence type="ECO:0000259" key="11">
    <source>
        <dbReference type="Pfam" id="PF02875"/>
    </source>
</evidence>
<keyword evidence="4 7" id="KW-0573">Peptidoglycan synthesis</keyword>
<dbReference type="SUPFAM" id="SSF63418">
    <property type="entry name" value="MurE/MurF N-terminal domain"/>
    <property type="match status" value="1"/>
</dbReference>
<keyword evidence="14" id="KW-1185">Reference proteome</keyword>
<dbReference type="GO" id="GO:0000287">
    <property type="term" value="F:magnesium ion binding"/>
    <property type="evidence" value="ECO:0007669"/>
    <property type="project" value="UniProtKB-UniRule"/>
</dbReference>
<feature type="binding site" evidence="7">
    <location>
        <position position="35"/>
    </location>
    <ligand>
        <name>UDP-N-acetyl-alpha-D-muramoyl-L-alanyl-D-glutamate</name>
        <dbReference type="ChEBI" id="CHEBI:83900"/>
    </ligand>
</feature>
<evidence type="ECO:0000259" key="10">
    <source>
        <dbReference type="Pfam" id="PF01225"/>
    </source>
</evidence>
<keyword evidence="7" id="KW-0460">Magnesium</keyword>
<evidence type="ECO:0000256" key="5">
    <source>
        <dbReference type="ARBA" id="ARBA00023306"/>
    </source>
</evidence>
<dbReference type="InterPro" id="IPR013221">
    <property type="entry name" value="Mur_ligase_cen"/>
</dbReference>
<feature type="binding site" evidence="7">
    <location>
        <begin position="160"/>
        <end position="161"/>
    </location>
    <ligand>
        <name>UDP-N-acetyl-alpha-D-muramoyl-L-alanyl-D-glutamate</name>
        <dbReference type="ChEBI" id="CHEBI:83900"/>
    </ligand>
</feature>
<evidence type="ECO:0000256" key="9">
    <source>
        <dbReference type="SAM" id="MobiDB-lite"/>
    </source>
</evidence>
<keyword evidence="5 7" id="KW-0131">Cell cycle</keyword>
<keyword evidence="7" id="KW-0547">Nucleotide-binding</keyword>
<dbReference type="Pfam" id="PF08245">
    <property type="entry name" value="Mur_ligase_M"/>
    <property type="match status" value="1"/>
</dbReference>
<keyword evidence="2 7" id="KW-0132">Cell division</keyword>
<accession>A0A4Y3TVF8</accession>
<reference evidence="13 14" key="1">
    <citation type="submission" date="2019-06" db="EMBL/GenBank/DDBJ databases">
        <title>Whole genome shotgun sequence of Acetobacter peroxydans NBRC 13755.</title>
        <authorList>
            <person name="Hosoyama A."/>
            <person name="Uohara A."/>
            <person name="Ohji S."/>
            <person name="Ichikawa N."/>
        </authorList>
    </citation>
    <scope>NUCLEOTIDE SEQUENCE [LARGE SCALE GENOMIC DNA]</scope>
    <source>
        <strain evidence="13 14">NBRC 13755</strain>
    </source>
</reference>
<evidence type="ECO:0000256" key="6">
    <source>
        <dbReference type="ARBA" id="ARBA00023316"/>
    </source>
</evidence>
<comment type="subcellular location">
    <subcellularLocation>
        <location evidence="7 8">Cytoplasm</location>
    </subcellularLocation>
</comment>
<evidence type="ECO:0000313" key="14">
    <source>
        <dbReference type="Proteomes" id="UP000317730"/>
    </source>
</evidence>
<dbReference type="InterPro" id="IPR005761">
    <property type="entry name" value="UDP-N-AcMur-Glu-dNH2Pim_ligase"/>
</dbReference>
<dbReference type="NCBIfam" id="NF001124">
    <property type="entry name" value="PRK00139.1-2"/>
    <property type="match status" value="1"/>
</dbReference>
<dbReference type="UniPathway" id="UPA00219"/>
<dbReference type="GO" id="GO:0008765">
    <property type="term" value="F:UDP-N-acetylmuramoylalanyl-D-glutamate-2,6-diaminopimelate ligase activity"/>
    <property type="evidence" value="ECO:0007669"/>
    <property type="project" value="UniProtKB-UniRule"/>
</dbReference>
<dbReference type="AlphaFoldDB" id="A0A4Y3TVF8"/>
<dbReference type="GO" id="GO:0008360">
    <property type="term" value="P:regulation of cell shape"/>
    <property type="evidence" value="ECO:0007669"/>
    <property type="project" value="UniProtKB-KW"/>
</dbReference>
<feature type="binding site" evidence="7">
    <location>
        <begin position="116"/>
        <end position="122"/>
    </location>
    <ligand>
        <name>ATP</name>
        <dbReference type="ChEBI" id="CHEBI:30616"/>
    </ligand>
</feature>
<comment type="similarity">
    <text evidence="1 7">Belongs to the MurCDEF family. MurE subfamily.</text>
</comment>
<dbReference type="Pfam" id="PF02875">
    <property type="entry name" value="Mur_ligase_C"/>
    <property type="match status" value="1"/>
</dbReference>
<comment type="function">
    <text evidence="7">Catalyzes the addition of meso-diaminopimelic acid to the nucleotide precursor UDP-N-acetylmuramoyl-L-alanyl-D-glutamate (UMAG) in the biosynthesis of bacterial cell-wall peptidoglycan.</text>
</comment>
<comment type="catalytic activity">
    <reaction evidence="7">
        <text>UDP-N-acetyl-alpha-D-muramoyl-L-alanyl-D-glutamate + meso-2,6-diaminopimelate + ATP = UDP-N-acetyl-alpha-D-muramoyl-L-alanyl-gamma-D-glutamyl-meso-2,6-diaminopimelate + ADP + phosphate + H(+)</text>
        <dbReference type="Rhea" id="RHEA:23676"/>
        <dbReference type="ChEBI" id="CHEBI:15378"/>
        <dbReference type="ChEBI" id="CHEBI:30616"/>
        <dbReference type="ChEBI" id="CHEBI:43474"/>
        <dbReference type="ChEBI" id="CHEBI:57791"/>
        <dbReference type="ChEBI" id="CHEBI:83900"/>
        <dbReference type="ChEBI" id="CHEBI:83905"/>
        <dbReference type="ChEBI" id="CHEBI:456216"/>
        <dbReference type="EC" id="6.3.2.13"/>
    </reaction>
</comment>
<evidence type="ECO:0000256" key="4">
    <source>
        <dbReference type="ARBA" id="ARBA00022984"/>
    </source>
</evidence>
<feature type="domain" description="Mur ligase C-terminal" evidence="11">
    <location>
        <begin position="343"/>
        <end position="467"/>
    </location>
</feature>
<gene>
    <name evidence="7 13" type="primary">murE</name>
    <name evidence="13" type="ORF">APE01nite_05320</name>
</gene>
<dbReference type="InterPro" id="IPR035911">
    <property type="entry name" value="MurE/MurF_N"/>
</dbReference>
<proteinExistence type="inferred from homology"/>
<dbReference type="EMBL" id="BJMV01000002">
    <property type="protein sequence ID" value="GEB84735.1"/>
    <property type="molecule type" value="Genomic_DNA"/>
</dbReference>
<organism evidence="13 14">
    <name type="scientific">Acetobacter peroxydans</name>
    <dbReference type="NCBI Taxonomy" id="104098"/>
    <lineage>
        <taxon>Bacteria</taxon>
        <taxon>Pseudomonadati</taxon>
        <taxon>Pseudomonadota</taxon>
        <taxon>Alphaproteobacteria</taxon>
        <taxon>Acetobacterales</taxon>
        <taxon>Acetobacteraceae</taxon>
        <taxon>Acetobacter</taxon>
    </lineage>
</organism>
<dbReference type="InterPro" id="IPR004101">
    <property type="entry name" value="Mur_ligase_C"/>
</dbReference>
<evidence type="ECO:0000256" key="3">
    <source>
        <dbReference type="ARBA" id="ARBA00022960"/>
    </source>
</evidence>
<dbReference type="Pfam" id="PF01225">
    <property type="entry name" value="Mur_ligase"/>
    <property type="match status" value="1"/>
</dbReference>
<dbReference type="InterPro" id="IPR000713">
    <property type="entry name" value="Mur_ligase_N"/>
</dbReference>
<feature type="short sequence motif" description="Meso-diaminopimelate recognition motif" evidence="7">
    <location>
        <begin position="417"/>
        <end position="420"/>
    </location>
</feature>
<feature type="binding site" evidence="7">
    <location>
        <begin position="417"/>
        <end position="420"/>
    </location>
    <ligand>
        <name>meso-2,6-diaminopimelate</name>
        <dbReference type="ChEBI" id="CHEBI:57791"/>
    </ligand>
</feature>